<keyword evidence="7 9" id="KW-0472">Membrane</keyword>
<comment type="similarity">
    <text evidence="8 9">Belongs to the TRAP transporter small permease family.</text>
</comment>
<evidence type="ECO:0000256" key="3">
    <source>
        <dbReference type="ARBA" id="ARBA00022475"/>
    </source>
</evidence>
<dbReference type="KEGG" id="mmw:Mmwyl1_3805"/>
<dbReference type="GO" id="GO:0005886">
    <property type="term" value="C:plasma membrane"/>
    <property type="evidence" value="ECO:0007669"/>
    <property type="project" value="UniProtKB-SubCell"/>
</dbReference>
<reference evidence="11" key="1">
    <citation type="submission" date="2007-06" db="EMBL/GenBank/DDBJ databases">
        <title>Complete sequence of Marinomonas sp. MWYL1.</title>
        <authorList>
            <consortium name="US DOE Joint Genome Institute"/>
            <person name="Copeland A."/>
            <person name="Lucas S."/>
            <person name="Lapidus A."/>
            <person name="Barry K."/>
            <person name="Glavina del Rio T."/>
            <person name="Dalin E."/>
            <person name="Tice H."/>
            <person name="Pitluck S."/>
            <person name="Kiss H."/>
            <person name="Brettin T."/>
            <person name="Bruce D."/>
            <person name="Detter J.C."/>
            <person name="Han C."/>
            <person name="Schmutz J."/>
            <person name="Larimer F."/>
            <person name="Land M."/>
            <person name="Hauser L."/>
            <person name="Kyrpides N."/>
            <person name="Kim E."/>
            <person name="Johnston A.W.B."/>
            <person name="Todd J.D."/>
            <person name="Rogers R."/>
            <person name="Wexler M."/>
            <person name="Bond P.L."/>
            <person name="Li Y."/>
            <person name="Richardson P."/>
        </authorList>
    </citation>
    <scope>NUCLEOTIDE SEQUENCE [LARGE SCALE GENOMIC DNA]</scope>
    <source>
        <strain evidence="11">MWYL1</strain>
    </source>
</reference>
<evidence type="ECO:0000259" key="10">
    <source>
        <dbReference type="Pfam" id="PF04290"/>
    </source>
</evidence>
<organism evidence="11">
    <name type="scientific">Marinomonas sp. (strain MWYL1)</name>
    <dbReference type="NCBI Taxonomy" id="400668"/>
    <lineage>
        <taxon>Bacteria</taxon>
        <taxon>Pseudomonadati</taxon>
        <taxon>Pseudomonadota</taxon>
        <taxon>Gammaproteobacteria</taxon>
        <taxon>Oceanospirillales</taxon>
        <taxon>Oceanospirillaceae</taxon>
        <taxon>Marinomonas</taxon>
    </lineage>
</organism>
<keyword evidence="3" id="KW-1003">Cell membrane</keyword>
<evidence type="ECO:0000256" key="6">
    <source>
        <dbReference type="ARBA" id="ARBA00022989"/>
    </source>
</evidence>
<gene>
    <name evidence="11" type="ordered locus">Mmwyl1_3805</name>
</gene>
<keyword evidence="2 9" id="KW-0813">Transport</keyword>
<dbReference type="eggNOG" id="COG4665">
    <property type="taxonomic scope" value="Bacteria"/>
</dbReference>
<sequence length="196" mass="22187">MSKKIKSASDFLEDDIELSPLESESADHLVINTRIDRLLVKGGDICAWLVLFAMIISVYEVFSRYVFDSPTSWVHETVIFIVASIFALGGPYALARDRHIQIRILPDLLSPNKRRWLEIFNILLGIGFCIGIGYAAYIMAFKATHAPTGEWRMQTSGSAWDSPLPTYTKIVILISIMLMAIQLLSRFGHLLRKKKK</sequence>
<evidence type="ECO:0000256" key="2">
    <source>
        <dbReference type="ARBA" id="ARBA00022448"/>
    </source>
</evidence>
<dbReference type="InterPro" id="IPR055348">
    <property type="entry name" value="DctQ"/>
</dbReference>
<keyword evidence="4 9" id="KW-0997">Cell inner membrane</keyword>
<dbReference type="GO" id="GO:0022857">
    <property type="term" value="F:transmembrane transporter activity"/>
    <property type="evidence" value="ECO:0007669"/>
    <property type="project" value="UniProtKB-UniRule"/>
</dbReference>
<evidence type="ECO:0000256" key="1">
    <source>
        <dbReference type="ARBA" id="ARBA00004429"/>
    </source>
</evidence>
<comment type="subcellular location">
    <subcellularLocation>
        <location evidence="1 9">Cell inner membrane</location>
        <topology evidence="1 9">Multi-pass membrane protein</topology>
    </subcellularLocation>
</comment>
<protein>
    <recommendedName>
        <fullName evidence="9">TRAP transporter small permease protein</fullName>
    </recommendedName>
</protein>
<evidence type="ECO:0000256" key="9">
    <source>
        <dbReference type="RuleBase" id="RU369079"/>
    </source>
</evidence>
<keyword evidence="5 9" id="KW-0812">Transmembrane</keyword>
<evidence type="ECO:0000313" key="11">
    <source>
        <dbReference type="EMBL" id="ABR72704.1"/>
    </source>
</evidence>
<name>A6W1X5_MARMS</name>
<keyword evidence="6 9" id="KW-1133">Transmembrane helix</keyword>
<dbReference type="Pfam" id="PF04290">
    <property type="entry name" value="DctQ"/>
    <property type="match status" value="1"/>
</dbReference>
<evidence type="ECO:0000256" key="7">
    <source>
        <dbReference type="ARBA" id="ARBA00023136"/>
    </source>
</evidence>
<feature type="transmembrane region" description="Helical" evidence="9">
    <location>
        <begin position="170"/>
        <end position="191"/>
    </location>
</feature>
<dbReference type="EMBL" id="CP000749">
    <property type="protein sequence ID" value="ABR72704.1"/>
    <property type="molecule type" value="Genomic_DNA"/>
</dbReference>
<comment type="function">
    <text evidence="9">Part of the tripartite ATP-independent periplasmic (TRAP) transport system.</text>
</comment>
<evidence type="ECO:0000256" key="4">
    <source>
        <dbReference type="ARBA" id="ARBA00022519"/>
    </source>
</evidence>
<dbReference type="HOGENOM" id="CLU_086356_2_1_6"/>
<feature type="transmembrane region" description="Helical" evidence="9">
    <location>
        <begin position="73"/>
        <end position="95"/>
    </location>
</feature>
<feature type="transmembrane region" description="Helical" evidence="9">
    <location>
        <begin position="116"/>
        <end position="140"/>
    </location>
</feature>
<comment type="subunit">
    <text evidence="9">The complex comprises the extracytoplasmic solute receptor protein and the two transmembrane proteins.</text>
</comment>
<feature type="transmembrane region" description="Helical" evidence="9">
    <location>
        <begin position="45"/>
        <end position="67"/>
    </location>
</feature>
<dbReference type="STRING" id="400668.Mmwyl1_3805"/>
<evidence type="ECO:0000256" key="5">
    <source>
        <dbReference type="ARBA" id="ARBA00022692"/>
    </source>
</evidence>
<evidence type="ECO:0000256" key="8">
    <source>
        <dbReference type="ARBA" id="ARBA00038436"/>
    </source>
</evidence>
<dbReference type="OrthoDB" id="8559033at2"/>
<dbReference type="PANTHER" id="PTHR35011">
    <property type="entry name" value="2,3-DIKETO-L-GULONATE TRAP TRANSPORTER SMALL PERMEASE PROTEIN YIAM"/>
    <property type="match status" value="1"/>
</dbReference>
<dbReference type="InterPro" id="IPR007387">
    <property type="entry name" value="TRAP_DctQ"/>
</dbReference>
<feature type="domain" description="Tripartite ATP-independent periplasmic transporters DctQ component" evidence="10">
    <location>
        <begin position="54"/>
        <end position="192"/>
    </location>
</feature>
<dbReference type="AlphaFoldDB" id="A6W1X5"/>
<proteinExistence type="inferred from homology"/>
<accession>A6W1X5</accession>